<evidence type="ECO:0000313" key="10">
    <source>
        <dbReference type="EMBL" id="MBN3546597.1"/>
    </source>
</evidence>
<feature type="transmembrane region" description="Helical" evidence="7">
    <location>
        <begin position="59"/>
        <end position="80"/>
    </location>
</feature>
<dbReference type="Pfam" id="PF00005">
    <property type="entry name" value="ABC_tran"/>
    <property type="match status" value="1"/>
</dbReference>
<feature type="domain" description="ABC transmembrane type-1" evidence="9">
    <location>
        <begin position="20"/>
        <end position="305"/>
    </location>
</feature>
<keyword evidence="5 7" id="KW-1133">Transmembrane helix</keyword>
<keyword evidence="3" id="KW-0547">Nucleotide-binding</keyword>
<keyword evidence="6 7" id="KW-0472">Membrane</keyword>
<evidence type="ECO:0000256" key="7">
    <source>
        <dbReference type="SAM" id="Phobius"/>
    </source>
</evidence>
<evidence type="ECO:0000256" key="5">
    <source>
        <dbReference type="ARBA" id="ARBA00022989"/>
    </source>
</evidence>
<sequence>MHFPVKRFLSYYKPYLPLFLMVLATAIIVSGVTLVLPLLVRYITKDVLEGDLSIALDKVFRIGALMLVLVAIQNLGTYFVDYKGHEVGARMESDIRSELFQHLQKLSFGFYDKEKTGQLMSRVTNDLFLLAELYHHGPEDYVKYFVRFVGAFVILFFINTPLTLAVFFFMPIIGFLSLYFNKKENEALRRNKERIADINAQLEDTLSGIRVVKSFANEHVEIEKFNRENLRFLDSRRNTYKVEATFFNSIQTLIQLITITVVVFGSASIVNQTLDLADLITFLLYIGYMVEPIQRMTHMSTQFQEGITGFQRFMEIMNLKPSIENKQDAVTLPMLQGDIEFKDVSFRYEEHLVPVFTNLSLHIRPGEFVALVGPSGAGKTTLCSLIPRFYDVTDGEVMLDGINVCNIDLNSLRNHIGIVQQDVYLFAGTVMENIRYGKPGATDEEVIEAAKYANAHDFIMSLPNGYHSEIGQRGVKLSGGQKQRLSIARVFLKNPPVLILDEATSALDNESESIIKESLESLVKGRTTIVIAHRLSTIRNAERILVLTKDGIMEEGTHDELLASKGAYAHLYAKQFEVHI</sequence>
<dbReference type="EMBL" id="JAFHKS010000044">
    <property type="protein sequence ID" value="MBN3546597.1"/>
    <property type="molecule type" value="Genomic_DNA"/>
</dbReference>
<accession>A0ABS2ZG16</accession>
<dbReference type="CDD" id="cd18549">
    <property type="entry name" value="ABC_6TM_YwjA_like"/>
    <property type="match status" value="1"/>
</dbReference>
<feature type="transmembrane region" description="Helical" evidence="7">
    <location>
        <begin position="15"/>
        <end position="39"/>
    </location>
</feature>
<organism evidence="10 11">
    <name type="scientific">Fictibacillus barbaricus</name>
    <dbReference type="NCBI Taxonomy" id="182136"/>
    <lineage>
        <taxon>Bacteria</taxon>
        <taxon>Bacillati</taxon>
        <taxon>Bacillota</taxon>
        <taxon>Bacilli</taxon>
        <taxon>Bacillales</taxon>
        <taxon>Fictibacillaceae</taxon>
        <taxon>Fictibacillus</taxon>
    </lineage>
</organism>
<evidence type="ECO:0000256" key="1">
    <source>
        <dbReference type="ARBA" id="ARBA00004651"/>
    </source>
</evidence>
<comment type="subcellular location">
    <subcellularLocation>
        <location evidence="1">Cell membrane</location>
        <topology evidence="1">Multi-pass membrane protein</topology>
    </subcellularLocation>
</comment>
<protein>
    <submittedName>
        <fullName evidence="10">ABC transporter ATP-binding protein</fullName>
    </submittedName>
</protein>
<feature type="domain" description="ABC transporter" evidence="8">
    <location>
        <begin position="339"/>
        <end position="574"/>
    </location>
</feature>
<dbReference type="InterPro" id="IPR036640">
    <property type="entry name" value="ABC1_TM_sf"/>
</dbReference>
<dbReference type="Proteomes" id="UP001319060">
    <property type="component" value="Unassembled WGS sequence"/>
</dbReference>
<dbReference type="CDD" id="cd03251">
    <property type="entry name" value="ABCC_MsbA"/>
    <property type="match status" value="1"/>
</dbReference>
<dbReference type="Gene3D" id="3.40.50.300">
    <property type="entry name" value="P-loop containing nucleotide triphosphate hydrolases"/>
    <property type="match status" value="1"/>
</dbReference>
<dbReference type="Gene3D" id="1.20.1560.10">
    <property type="entry name" value="ABC transporter type 1, transmembrane domain"/>
    <property type="match status" value="1"/>
</dbReference>
<dbReference type="InterPro" id="IPR003593">
    <property type="entry name" value="AAA+_ATPase"/>
</dbReference>
<dbReference type="Pfam" id="PF00664">
    <property type="entry name" value="ABC_membrane"/>
    <property type="match status" value="1"/>
</dbReference>
<dbReference type="InterPro" id="IPR011527">
    <property type="entry name" value="ABC1_TM_dom"/>
</dbReference>
<dbReference type="SUPFAM" id="SSF90123">
    <property type="entry name" value="ABC transporter transmembrane region"/>
    <property type="match status" value="1"/>
</dbReference>
<evidence type="ECO:0000256" key="3">
    <source>
        <dbReference type="ARBA" id="ARBA00022741"/>
    </source>
</evidence>
<dbReference type="InterPro" id="IPR003439">
    <property type="entry name" value="ABC_transporter-like_ATP-bd"/>
</dbReference>
<evidence type="ECO:0000259" key="8">
    <source>
        <dbReference type="PROSITE" id="PS50893"/>
    </source>
</evidence>
<dbReference type="PANTHER" id="PTHR43394">
    <property type="entry name" value="ATP-DEPENDENT PERMEASE MDL1, MITOCHONDRIAL"/>
    <property type="match status" value="1"/>
</dbReference>
<evidence type="ECO:0000259" key="9">
    <source>
        <dbReference type="PROSITE" id="PS50929"/>
    </source>
</evidence>
<dbReference type="SMART" id="SM00382">
    <property type="entry name" value="AAA"/>
    <property type="match status" value="1"/>
</dbReference>
<dbReference type="SUPFAM" id="SSF52540">
    <property type="entry name" value="P-loop containing nucleoside triphosphate hydrolases"/>
    <property type="match status" value="1"/>
</dbReference>
<name>A0ABS2ZG16_9BACL</name>
<keyword evidence="4 10" id="KW-0067">ATP-binding</keyword>
<evidence type="ECO:0000256" key="4">
    <source>
        <dbReference type="ARBA" id="ARBA00022840"/>
    </source>
</evidence>
<dbReference type="PROSITE" id="PS00211">
    <property type="entry name" value="ABC_TRANSPORTER_1"/>
    <property type="match status" value="1"/>
</dbReference>
<keyword evidence="2 7" id="KW-0812">Transmembrane</keyword>
<keyword evidence="11" id="KW-1185">Reference proteome</keyword>
<evidence type="ECO:0000256" key="6">
    <source>
        <dbReference type="ARBA" id="ARBA00023136"/>
    </source>
</evidence>
<dbReference type="InterPro" id="IPR027417">
    <property type="entry name" value="P-loop_NTPase"/>
</dbReference>
<reference evidence="10 11" key="1">
    <citation type="submission" date="2021-01" db="EMBL/GenBank/DDBJ databases">
        <title>Genome Sequencing of Type Strains.</title>
        <authorList>
            <person name="Lemaire J.F."/>
            <person name="Inderbitzin P."/>
            <person name="Collins S.B."/>
            <person name="Wespe N."/>
            <person name="Knight-Connoni V."/>
        </authorList>
    </citation>
    <scope>NUCLEOTIDE SEQUENCE [LARGE SCALE GENOMIC DNA]</scope>
    <source>
        <strain evidence="10 11">DSM 14730</strain>
    </source>
</reference>
<feature type="transmembrane region" description="Helical" evidence="7">
    <location>
        <begin position="246"/>
        <end position="267"/>
    </location>
</feature>
<dbReference type="PANTHER" id="PTHR43394:SF1">
    <property type="entry name" value="ATP-BINDING CASSETTE SUB-FAMILY B MEMBER 10, MITOCHONDRIAL"/>
    <property type="match status" value="1"/>
</dbReference>
<dbReference type="InterPro" id="IPR017871">
    <property type="entry name" value="ABC_transporter-like_CS"/>
</dbReference>
<dbReference type="RefSeq" id="WP_188400905.1">
    <property type="nucleotide sequence ID" value="NZ_BMCE01000001.1"/>
</dbReference>
<dbReference type="InterPro" id="IPR039421">
    <property type="entry name" value="Type_1_exporter"/>
</dbReference>
<evidence type="ECO:0000256" key="2">
    <source>
        <dbReference type="ARBA" id="ARBA00022692"/>
    </source>
</evidence>
<evidence type="ECO:0000313" key="11">
    <source>
        <dbReference type="Proteomes" id="UP001319060"/>
    </source>
</evidence>
<dbReference type="GO" id="GO:0005524">
    <property type="term" value="F:ATP binding"/>
    <property type="evidence" value="ECO:0007669"/>
    <property type="project" value="UniProtKB-KW"/>
</dbReference>
<dbReference type="PROSITE" id="PS50893">
    <property type="entry name" value="ABC_TRANSPORTER_2"/>
    <property type="match status" value="1"/>
</dbReference>
<dbReference type="PROSITE" id="PS50929">
    <property type="entry name" value="ABC_TM1F"/>
    <property type="match status" value="1"/>
</dbReference>
<gene>
    <name evidence="10" type="ORF">JYA64_14920</name>
</gene>
<proteinExistence type="predicted"/>
<comment type="caution">
    <text evidence="10">The sequence shown here is derived from an EMBL/GenBank/DDBJ whole genome shotgun (WGS) entry which is preliminary data.</text>
</comment>
<feature type="transmembrane region" description="Helical" evidence="7">
    <location>
        <begin position="148"/>
        <end position="180"/>
    </location>
</feature>